<dbReference type="AlphaFoldDB" id="A0A7M2X4S8"/>
<dbReference type="EMBL" id="CP063458">
    <property type="protein sequence ID" value="QOV91780.1"/>
    <property type="molecule type" value="Genomic_DNA"/>
</dbReference>
<protein>
    <submittedName>
        <fullName evidence="2">Glycosyltransferase family 2 protein</fullName>
    </submittedName>
</protein>
<gene>
    <name evidence="2" type="ORF">IPV69_10665</name>
</gene>
<organism evidence="2 3">
    <name type="scientific">Humisphaera borealis</name>
    <dbReference type="NCBI Taxonomy" id="2807512"/>
    <lineage>
        <taxon>Bacteria</taxon>
        <taxon>Pseudomonadati</taxon>
        <taxon>Planctomycetota</taxon>
        <taxon>Phycisphaerae</taxon>
        <taxon>Tepidisphaerales</taxon>
        <taxon>Tepidisphaeraceae</taxon>
        <taxon>Humisphaera</taxon>
    </lineage>
</organism>
<dbReference type="Proteomes" id="UP000593765">
    <property type="component" value="Chromosome"/>
</dbReference>
<dbReference type="Pfam" id="PF00535">
    <property type="entry name" value="Glycos_transf_2"/>
    <property type="match status" value="1"/>
</dbReference>
<dbReference type="PANTHER" id="PTHR43685:SF2">
    <property type="entry name" value="GLYCOSYLTRANSFERASE 2-LIKE DOMAIN-CONTAINING PROTEIN"/>
    <property type="match status" value="1"/>
</dbReference>
<accession>A0A7M2X4S8</accession>
<reference evidence="2 3" key="1">
    <citation type="submission" date="2020-10" db="EMBL/GenBank/DDBJ databases">
        <title>Wide distribution of Phycisphaera-like planctomycetes from WD2101 soil group in peatlands and genome analysis of the first cultivated representative.</title>
        <authorList>
            <person name="Dedysh S.N."/>
            <person name="Beletsky A.V."/>
            <person name="Ivanova A."/>
            <person name="Kulichevskaya I.S."/>
            <person name="Suzina N.E."/>
            <person name="Philippov D.A."/>
            <person name="Rakitin A.L."/>
            <person name="Mardanov A.V."/>
            <person name="Ravin N.V."/>
        </authorList>
    </citation>
    <scope>NUCLEOTIDE SEQUENCE [LARGE SCALE GENOMIC DNA]</scope>
    <source>
        <strain evidence="2 3">M1803</strain>
    </source>
</reference>
<evidence type="ECO:0000313" key="2">
    <source>
        <dbReference type="EMBL" id="QOV91780.1"/>
    </source>
</evidence>
<name>A0A7M2X4S8_9BACT</name>
<dbReference type="RefSeq" id="WP_206295094.1">
    <property type="nucleotide sequence ID" value="NZ_CP063458.1"/>
</dbReference>
<keyword evidence="3" id="KW-1185">Reference proteome</keyword>
<evidence type="ECO:0000313" key="3">
    <source>
        <dbReference type="Proteomes" id="UP000593765"/>
    </source>
</evidence>
<dbReference type="KEGG" id="hbs:IPV69_10665"/>
<evidence type="ECO:0000259" key="1">
    <source>
        <dbReference type="Pfam" id="PF00535"/>
    </source>
</evidence>
<dbReference type="Gene3D" id="3.90.550.10">
    <property type="entry name" value="Spore Coat Polysaccharide Biosynthesis Protein SpsA, Chain A"/>
    <property type="match status" value="1"/>
</dbReference>
<dbReference type="PANTHER" id="PTHR43685">
    <property type="entry name" value="GLYCOSYLTRANSFERASE"/>
    <property type="match status" value="1"/>
</dbReference>
<dbReference type="InterPro" id="IPR029044">
    <property type="entry name" value="Nucleotide-diphossugar_trans"/>
</dbReference>
<dbReference type="SUPFAM" id="SSF53448">
    <property type="entry name" value="Nucleotide-diphospho-sugar transferases"/>
    <property type="match status" value="1"/>
</dbReference>
<proteinExistence type="predicted"/>
<feature type="domain" description="Glycosyltransferase 2-like" evidence="1">
    <location>
        <begin position="3"/>
        <end position="167"/>
    </location>
</feature>
<dbReference type="InterPro" id="IPR001173">
    <property type="entry name" value="Glyco_trans_2-like"/>
</dbReference>
<sequence>MVSVVMPAYNAARYIDPAIESIRAQTLADFELIVIDDLSTDDTAARAEKHAAADPRIRVIRAEKGGISRSLNKGIALAKHPWIAIMHSDDIAMPERLAKQLAAANRQPEVVAWGCFAQHIGSGDRVLSLSQTGPTSVEEFRRLRAAGEDVHMIHPTAFLRKDVLEKVGGYNPAFDGAEDFELFDRMAVEGPIVVLPEPLMHYRVHASSVSMTSFFKILKYVKFVQSRQQARLKGETIDYNQFSAEYDGLGFFSRVLRATDQLSRLYYRTAGMAFGGRAYVKACAYLMASGILRPQYCIPRVWNQFLSPTARRAIHKPQLA</sequence>
<dbReference type="InterPro" id="IPR050834">
    <property type="entry name" value="Glycosyltransf_2"/>
</dbReference>